<evidence type="ECO:0000256" key="1">
    <source>
        <dbReference type="SAM" id="Phobius"/>
    </source>
</evidence>
<evidence type="ECO:0000313" key="3">
    <source>
        <dbReference type="Proteomes" id="UP000252797"/>
    </source>
</evidence>
<protein>
    <submittedName>
        <fullName evidence="2">Uncharacterized protein</fullName>
    </submittedName>
</protein>
<name>A0A367CG82_9ENTE</name>
<dbReference type="EMBL" id="LEPB01000004">
    <property type="protein sequence ID" value="RCA11574.1"/>
    <property type="molecule type" value="Genomic_DNA"/>
</dbReference>
<gene>
    <name evidence="2" type="ORF">EA71_02339</name>
</gene>
<keyword evidence="1" id="KW-0472">Membrane</keyword>
<feature type="transmembrane region" description="Helical" evidence="1">
    <location>
        <begin position="12"/>
        <end position="35"/>
    </location>
</feature>
<keyword evidence="1" id="KW-0812">Transmembrane</keyword>
<accession>A0A367CG82</accession>
<feature type="transmembrane region" description="Helical" evidence="1">
    <location>
        <begin position="69"/>
        <end position="87"/>
    </location>
</feature>
<dbReference type="AlphaFoldDB" id="A0A367CG82"/>
<feature type="transmembrane region" description="Helical" evidence="1">
    <location>
        <begin position="41"/>
        <end position="62"/>
    </location>
</feature>
<dbReference type="Proteomes" id="UP000252797">
    <property type="component" value="Unassembled WGS sequence"/>
</dbReference>
<feature type="transmembrane region" description="Helical" evidence="1">
    <location>
        <begin position="93"/>
        <end position="113"/>
    </location>
</feature>
<organism evidence="2 3">
    <name type="scientific">Enterococcus durans</name>
    <dbReference type="NCBI Taxonomy" id="53345"/>
    <lineage>
        <taxon>Bacteria</taxon>
        <taxon>Bacillati</taxon>
        <taxon>Bacillota</taxon>
        <taxon>Bacilli</taxon>
        <taxon>Lactobacillales</taxon>
        <taxon>Enterococcaceae</taxon>
        <taxon>Enterococcus</taxon>
    </lineage>
</organism>
<sequence length="127" mass="14793">MNTFTKWYKKLNVVGRVLFTLVLSAVFYWILSVLFHTSFDWLIILYYGGYALLILGVLKLNLRTSISWVIYWLTPFIVWNLTSIYVHHNFKGFKTIIFSLLATFAFSAMLLALSEAFKEMKSDESNG</sequence>
<keyword evidence="1" id="KW-1133">Transmembrane helix</keyword>
<reference evidence="2 3" key="1">
    <citation type="submission" date="2015-06" db="EMBL/GenBank/DDBJ databases">
        <title>The Genome Sequence of Enterococcus durans 4EA1.</title>
        <authorList>
            <consortium name="The Broad Institute Genomics Platform"/>
            <consortium name="The Broad Institute Genome Sequencing Center for Infectious Disease"/>
            <person name="Earl A.M."/>
            <person name="Van Tyne D."/>
            <person name="Lebreton F."/>
            <person name="Saavedra J.T."/>
            <person name="Gilmore M.S."/>
            <person name="Manson Mcguire A."/>
            <person name="Clock S."/>
            <person name="Crupain M."/>
            <person name="Rangan U."/>
            <person name="Young S."/>
            <person name="Abouelleil A."/>
            <person name="Cao P."/>
            <person name="Chapman S.B."/>
            <person name="Griggs A."/>
            <person name="Priest M."/>
            <person name="Shea T."/>
            <person name="Wortman J."/>
            <person name="Nusbaum C."/>
            <person name="Birren B."/>
        </authorList>
    </citation>
    <scope>NUCLEOTIDE SEQUENCE [LARGE SCALE GENOMIC DNA]</scope>
    <source>
        <strain evidence="2 3">4EA1</strain>
    </source>
</reference>
<proteinExistence type="predicted"/>
<dbReference type="RefSeq" id="WP_113846185.1">
    <property type="nucleotide sequence ID" value="NZ_CP116579.1"/>
</dbReference>
<comment type="caution">
    <text evidence="2">The sequence shown here is derived from an EMBL/GenBank/DDBJ whole genome shotgun (WGS) entry which is preliminary data.</text>
</comment>
<evidence type="ECO:0000313" key="2">
    <source>
        <dbReference type="EMBL" id="RCA11574.1"/>
    </source>
</evidence>